<feature type="region of interest" description="Disordered" evidence="1">
    <location>
        <begin position="18"/>
        <end position="50"/>
    </location>
</feature>
<dbReference type="EMBL" id="CAADFN010000025">
    <property type="protein sequence ID" value="VFK16731.1"/>
    <property type="molecule type" value="Genomic_DNA"/>
</dbReference>
<sequence>MNKPRIYYFDPGTSISIDPEPNLRPSVANPNPKEPGKWLIPGNATPIPPPNTEEHEVAIWEREKNDWRVAIDWRGHTYWLPDGSKHTIDTIDVPPPTNALNAPPPPTLEEQKANARQGVVSFSIDARRKVTQNADLHKISGWSIKALRAKRVSDGNGTDEDIVILQIECDERSKGETPLELAEKQHEKAKLLETAVARIDGMEEGALSRIDAAQNASELLRTRAALRKEAKRKLLEFMAKMK</sequence>
<evidence type="ECO:0000313" key="2">
    <source>
        <dbReference type="EMBL" id="VFK16731.1"/>
    </source>
</evidence>
<accession>A0A450WI76</accession>
<name>A0A450WI76_9GAMM</name>
<proteinExistence type="predicted"/>
<gene>
    <name evidence="2" type="ORF">BECKLFY1418C_GA0070996_102544</name>
</gene>
<evidence type="ECO:0000256" key="1">
    <source>
        <dbReference type="SAM" id="MobiDB-lite"/>
    </source>
</evidence>
<organism evidence="2">
    <name type="scientific">Candidatus Kentrum sp. LFY</name>
    <dbReference type="NCBI Taxonomy" id="2126342"/>
    <lineage>
        <taxon>Bacteria</taxon>
        <taxon>Pseudomonadati</taxon>
        <taxon>Pseudomonadota</taxon>
        <taxon>Gammaproteobacteria</taxon>
        <taxon>Candidatus Kentrum</taxon>
    </lineage>
</organism>
<reference evidence="2" key="1">
    <citation type="submission" date="2019-02" db="EMBL/GenBank/DDBJ databases">
        <authorList>
            <person name="Gruber-Vodicka R. H."/>
            <person name="Seah K. B. B."/>
        </authorList>
    </citation>
    <scope>NUCLEOTIDE SEQUENCE</scope>
    <source>
        <strain evidence="2">BECK_BY7</strain>
    </source>
</reference>
<protein>
    <submittedName>
        <fullName evidence="2">Uncharacterized protein</fullName>
    </submittedName>
</protein>
<dbReference type="AlphaFoldDB" id="A0A450WI76"/>